<feature type="domain" description="PglD N-terminal" evidence="4">
    <location>
        <begin position="9"/>
        <end position="85"/>
    </location>
</feature>
<dbReference type="AlphaFoldDB" id="A0A177Y5N6"/>
<comment type="caution">
    <text evidence="5">The sequence shown here is derived from an EMBL/GenBank/DDBJ whole genome shotgun (WGS) entry which is preliminary data.</text>
</comment>
<organism evidence="5 6">
    <name type="scientific">Vibrio bivalvicida</name>
    <dbReference type="NCBI Taxonomy" id="1276888"/>
    <lineage>
        <taxon>Bacteria</taxon>
        <taxon>Pseudomonadati</taxon>
        <taxon>Pseudomonadota</taxon>
        <taxon>Gammaproteobacteria</taxon>
        <taxon>Vibrionales</taxon>
        <taxon>Vibrionaceae</taxon>
        <taxon>Vibrio</taxon>
        <taxon>Vibrio oreintalis group</taxon>
    </lineage>
</organism>
<name>A0A177Y5N6_9VIBR</name>
<evidence type="ECO:0000313" key="5">
    <source>
        <dbReference type="EMBL" id="OAJ96162.1"/>
    </source>
</evidence>
<evidence type="ECO:0000256" key="1">
    <source>
        <dbReference type="ARBA" id="ARBA00007274"/>
    </source>
</evidence>
<comment type="similarity">
    <text evidence="1">Belongs to the transferase hexapeptide repeat family.</text>
</comment>
<dbReference type="Gene3D" id="3.40.50.20">
    <property type="match status" value="1"/>
</dbReference>
<dbReference type="RefSeq" id="WP_054962635.1">
    <property type="nucleotide sequence ID" value="NZ_LLEI02000010.1"/>
</dbReference>
<dbReference type="InterPro" id="IPR011004">
    <property type="entry name" value="Trimer_LpxA-like_sf"/>
</dbReference>
<dbReference type="EMBL" id="LLEI02000010">
    <property type="protein sequence ID" value="OAJ96162.1"/>
    <property type="molecule type" value="Genomic_DNA"/>
</dbReference>
<evidence type="ECO:0000259" key="4">
    <source>
        <dbReference type="Pfam" id="PF17836"/>
    </source>
</evidence>
<accession>A0A177Y5N6</accession>
<dbReference type="Pfam" id="PF17836">
    <property type="entry name" value="PglD_N"/>
    <property type="match status" value="1"/>
</dbReference>
<dbReference type="PANTHER" id="PTHR43300:SF7">
    <property type="entry name" value="UDP-N-ACETYLBACILLOSAMINE N-ACETYLTRANSFERASE"/>
    <property type="match status" value="1"/>
</dbReference>
<sequence length="201" mass="21383">MRVKRKLPIILIGGGGHASVLADILLSQGREIQAIISPENLAERKVFSGITHLKNDDDILSFSRESVLLVNGIGMMPNCRLRQNLTSFYLDLGYSFETVIASTAIVSSYAKISTGAQVFPNVVVNTGASIGEHSIINTGAIIEHDSVVESFCHVAPKAIICGQALCSSGSFIGAGATVIQNVRLGMNMVVGAGETIRRDRL</sequence>
<dbReference type="CDD" id="cd03360">
    <property type="entry name" value="LbH_AT_putative"/>
    <property type="match status" value="1"/>
</dbReference>
<dbReference type="Gene3D" id="2.160.10.10">
    <property type="entry name" value="Hexapeptide repeat proteins"/>
    <property type="match status" value="1"/>
</dbReference>
<dbReference type="InterPro" id="IPR050179">
    <property type="entry name" value="Trans_hexapeptide_repeat"/>
</dbReference>
<feature type="binding site" evidence="3">
    <location>
        <position position="153"/>
    </location>
    <ligand>
        <name>acetyl-CoA</name>
        <dbReference type="ChEBI" id="CHEBI:57288"/>
    </ligand>
</feature>
<feature type="active site" description="Proton acceptor" evidence="2">
    <location>
        <position position="144"/>
    </location>
</feature>
<dbReference type="InterPro" id="IPR041561">
    <property type="entry name" value="PglD_N"/>
</dbReference>
<feature type="site" description="Increases basicity of active site His" evidence="2">
    <location>
        <position position="145"/>
    </location>
</feature>
<dbReference type="Proteomes" id="UP000078406">
    <property type="component" value="Unassembled WGS sequence"/>
</dbReference>
<evidence type="ECO:0000313" key="6">
    <source>
        <dbReference type="Proteomes" id="UP000078406"/>
    </source>
</evidence>
<gene>
    <name evidence="5" type="ORF">APB76_01255</name>
</gene>
<dbReference type="PANTHER" id="PTHR43300">
    <property type="entry name" value="ACETYLTRANSFERASE"/>
    <property type="match status" value="1"/>
</dbReference>
<evidence type="ECO:0000256" key="3">
    <source>
        <dbReference type="PIRSR" id="PIRSR620019-2"/>
    </source>
</evidence>
<proteinExistence type="inferred from homology"/>
<evidence type="ECO:0000256" key="2">
    <source>
        <dbReference type="PIRSR" id="PIRSR620019-1"/>
    </source>
</evidence>
<dbReference type="NCBIfam" id="TIGR03570">
    <property type="entry name" value="NeuD_NnaD"/>
    <property type="match status" value="1"/>
</dbReference>
<dbReference type="InterPro" id="IPR020019">
    <property type="entry name" value="AcTrfase_PglD-like"/>
</dbReference>
<protein>
    <submittedName>
        <fullName evidence="5">Shikimate dehydrogenase</fullName>
    </submittedName>
</protein>
<dbReference type="SUPFAM" id="SSF51161">
    <property type="entry name" value="Trimeric LpxA-like enzymes"/>
    <property type="match status" value="1"/>
</dbReference>
<reference evidence="5 6" key="1">
    <citation type="journal article" date="2016" name="Syst. Appl. Microbiol.">
        <title>Vibrio bivalvicida sp. nov., a novel larval pathogen for bivalve molluscs reared in a hatchery.</title>
        <authorList>
            <person name="Dubert J."/>
            <person name="Romalde J.L."/>
            <person name="Prado S."/>
            <person name="Barja J.L."/>
        </authorList>
    </citation>
    <scope>NUCLEOTIDE SEQUENCE [LARGE SCALE GENOMIC DNA]</scope>
    <source>
        <strain evidence="5 6">605</strain>
    </source>
</reference>